<evidence type="ECO:0000256" key="3">
    <source>
        <dbReference type="RuleBase" id="RU003718"/>
    </source>
</evidence>
<evidence type="ECO:0000313" key="4">
    <source>
        <dbReference type="Proteomes" id="UP001652623"/>
    </source>
</evidence>
<dbReference type="CDD" id="cd03784">
    <property type="entry name" value="GT1_Gtf-like"/>
    <property type="match status" value="1"/>
</dbReference>
<comment type="similarity">
    <text evidence="1 3">Belongs to the UDP-glycosyltransferase family.</text>
</comment>
<sequence>MAWLDSQPSRSVLYVSFGSLVKTSLAQLLEFWNGLVDSGYSFPWAIRPDMVDEENDNGVISFPKVLEIGPKERGYIVDWAPQERVLAHDAVGGFLTHGGWNSILESILAEGPMIGWPNLGDQRVNVVCIRNVWRIGVELEACDRWTIQRTIKTLMERRVEFQRSMDRIAKWARDSIDKNGSSCHNLEMFVDDLKKIKAKRLAALCRAA</sequence>
<dbReference type="SUPFAM" id="SSF53756">
    <property type="entry name" value="UDP-Glycosyltransferase/glycogen phosphorylase"/>
    <property type="match status" value="1"/>
</dbReference>
<evidence type="ECO:0000256" key="1">
    <source>
        <dbReference type="ARBA" id="ARBA00009995"/>
    </source>
</evidence>
<dbReference type="PANTHER" id="PTHR11926:SF1392">
    <property type="entry name" value="GLYCOSYLTRANSFERASE"/>
    <property type="match status" value="1"/>
</dbReference>
<keyword evidence="3" id="KW-0328">Glycosyltransferase</keyword>
<evidence type="ECO:0000256" key="2">
    <source>
        <dbReference type="ARBA" id="ARBA00022679"/>
    </source>
</evidence>
<evidence type="ECO:0000313" key="5">
    <source>
        <dbReference type="RefSeq" id="XP_060673808.1"/>
    </source>
</evidence>
<dbReference type="PANTHER" id="PTHR11926">
    <property type="entry name" value="GLUCOSYL/GLUCURONOSYL TRANSFERASES"/>
    <property type="match status" value="1"/>
</dbReference>
<organism evidence="4 5">
    <name type="scientific">Ziziphus jujuba</name>
    <name type="common">Chinese jujube</name>
    <name type="synonym">Ziziphus sativa</name>
    <dbReference type="NCBI Taxonomy" id="326968"/>
    <lineage>
        <taxon>Eukaryota</taxon>
        <taxon>Viridiplantae</taxon>
        <taxon>Streptophyta</taxon>
        <taxon>Embryophyta</taxon>
        <taxon>Tracheophyta</taxon>
        <taxon>Spermatophyta</taxon>
        <taxon>Magnoliopsida</taxon>
        <taxon>eudicotyledons</taxon>
        <taxon>Gunneridae</taxon>
        <taxon>Pentapetalae</taxon>
        <taxon>rosids</taxon>
        <taxon>fabids</taxon>
        <taxon>Rosales</taxon>
        <taxon>Rhamnaceae</taxon>
        <taxon>Paliureae</taxon>
        <taxon>Ziziphus</taxon>
    </lineage>
</organism>
<dbReference type="InterPro" id="IPR002213">
    <property type="entry name" value="UDP_glucos_trans"/>
</dbReference>
<protein>
    <submittedName>
        <fullName evidence="5">7-deoxyloganetic acid glucosyltransferase-like</fullName>
    </submittedName>
</protein>
<dbReference type="PROSITE" id="PS00375">
    <property type="entry name" value="UDPGT"/>
    <property type="match status" value="1"/>
</dbReference>
<reference evidence="5" key="1">
    <citation type="submission" date="2025-08" db="UniProtKB">
        <authorList>
            <consortium name="RefSeq"/>
        </authorList>
    </citation>
    <scope>IDENTIFICATION</scope>
    <source>
        <tissue evidence="5">Seedling</tissue>
    </source>
</reference>
<accession>A0ABM4AAQ3</accession>
<keyword evidence="2 3" id="KW-0808">Transferase</keyword>
<dbReference type="Gene3D" id="3.40.50.2000">
    <property type="entry name" value="Glycogen Phosphorylase B"/>
    <property type="match status" value="2"/>
</dbReference>
<gene>
    <name evidence="5" type="primary">LOC132803957</name>
</gene>
<proteinExistence type="inferred from homology"/>
<keyword evidence="4" id="KW-1185">Reference proteome</keyword>
<dbReference type="RefSeq" id="XP_060673808.1">
    <property type="nucleotide sequence ID" value="XM_060817825.1"/>
</dbReference>
<dbReference type="Proteomes" id="UP001652623">
    <property type="component" value="Chromosome 6"/>
</dbReference>
<dbReference type="InterPro" id="IPR035595">
    <property type="entry name" value="UDP_glycos_trans_CS"/>
</dbReference>
<name>A0ABM4AAQ3_ZIZJJ</name>
<dbReference type="Pfam" id="PF00201">
    <property type="entry name" value="UDPGT"/>
    <property type="match status" value="1"/>
</dbReference>
<dbReference type="GeneID" id="132803957"/>